<evidence type="ECO:0000313" key="5">
    <source>
        <dbReference type="EMBL" id="CAL4766644.1"/>
    </source>
</evidence>
<dbReference type="EMBL" id="CAMXCT010000477">
    <property type="protein sequence ID" value="CAI3979332.1"/>
    <property type="molecule type" value="Genomic_DNA"/>
</dbReference>
<comment type="caution">
    <text evidence="4">The sequence shown here is derived from an EMBL/GenBank/DDBJ whole genome shotgun (WGS) entry which is preliminary data.</text>
</comment>
<evidence type="ECO:0000313" key="4">
    <source>
        <dbReference type="EMBL" id="CAI3979332.1"/>
    </source>
</evidence>
<keyword evidence="3" id="KW-0472">Membrane</keyword>
<gene>
    <name evidence="4" type="ORF">C1SCF055_LOCUS7291</name>
</gene>
<dbReference type="Pfam" id="PF00560">
    <property type="entry name" value="LRR_1"/>
    <property type="match status" value="2"/>
</dbReference>
<proteinExistence type="predicted"/>
<dbReference type="GO" id="GO:0005886">
    <property type="term" value="C:plasma membrane"/>
    <property type="evidence" value="ECO:0007669"/>
    <property type="project" value="TreeGrafter"/>
</dbReference>
<keyword evidence="3" id="KW-1133">Transmembrane helix</keyword>
<feature type="transmembrane region" description="Helical" evidence="3">
    <location>
        <begin position="559"/>
        <end position="581"/>
    </location>
</feature>
<dbReference type="SMART" id="SM00369">
    <property type="entry name" value="LRR_TYP"/>
    <property type="match status" value="20"/>
</dbReference>
<dbReference type="Pfam" id="PF13855">
    <property type="entry name" value="LRR_8"/>
    <property type="match status" value="4"/>
</dbReference>
<dbReference type="AlphaFoldDB" id="A0A9P1BU68"/>
<keyword evidence="3" id="KW-0812">Transmembrane</keyword>
<protein>
    <submittedName>
        <fullName evidence="4">Uncharacterized protein</fullName>
    </submittedName>
</protein>
<evidence type="ECO:0000313" key="6">
    <source>
        <dbReference type="Proteomes" id="UP001152797"/>
    </source>
</evidence>
<feature type="transmembrane region" description="Helical" evidence="3">
    <location>
        <begin position="265"/>
        <end position="284"/>
    </location>
</feature>
<dbReference type="Proteomes" id="UP001152797">
    <property type="component" value="Unassembled WGS sequence"/>
</dbReference>
<feature type="transmembrane region" description="Helical" evidence="3">
    <location>
        <begin position="593"/>
        <end position="612"/>
    </location>
</feature>
<dbReference type="FunFam" id="3.80.10.10:FF:001164">
    <property type="entry name" value="GH01279p"/>
    <property type="match status" value="2"/>
</dbReference>
<name>A0A9P1BU68_9DINO</name>
<dbReference type="EMBL" id="CAMXCT030000477">
    <property type="protein sequence ID" value="CAL4766644.1"/>
    <property type="molecule type" value="Genomic_DNA"/>
</dbReference>
<reference evidence="4" key="1">
    <citation type="submission" date="2022-10" db="EMBL/GenBank/DDBJ databases">
        <authorList>
            <person name="Chen Y."/>
            <person name="Dougan E. K."/>
            <person name="Chan C."/>
            <person name="Rhodes N."/>
            <person name="Thang M."/>
        </authorList>
    </citation>
    <scope>NUCLEOTIDE SEQUENCE</scope>
</reference>
<keyword evidence="1" id="KW-0433">Leucine-rich repeat</keyword>
<dbReference type="Gene3D" id="3.80.10.10">
    <property type="entry name" value="Ribonuclease Inhibitor"/>
    <property type="match status" value="6"/>
</dbReference>
<dbReference type="InterPro" id="IPR032675">
    <property type="entry name" value="LRR_dom_sf"/>
</dbReference>
<dbReference type="SMART" id="SM00364">
    <property type="entry name" value="LRR_BAC"/>
    <property type="match status" value="7"/>
</dbReference>
<evidence type="ECO:0000256" key="1">
    <source>
        <dbReference type="ARBA" id="ARBA00022614"/>
    </source>
</evidence>
<organism evidence="4">
    <name type="scientific">Cladocopium goreaui</name>
    <dbReference type="NCBI Taxonomy" id="2562237"/>
    <lineage>
        <taxon>Eukaryota</taxon>
        <taxon>Sar</taxon>
        <taxon>Alveolata</taxon>
        <taxon>Dinophyceae</taxon>
        <taxon>Suessiales</taxon>
        <taxon>Symbiodiniaceae</taxon>
        <taxon>Cladocopium</taxon>
    </lineage>
</organism>
<dbReference type="SUPFAM" id="SSF52058">
    <property type="entry name" value="L domain-like"/>
    <property type="match status" value="1"/>
</dbReference>
<keyword evidence="6" id="KW-1185">Reference proteome</keyword>
<sequence>MLTALQNDDKRRVVQLSLTGCCKFDYFQLRGFLQHLPPQLQVLRLDLGFTAVQLVELDARLPELQELSLRMVKMPLRQVTLQRSMLPKLRLSVTNSRSLHLWLSTLPELEELPLDIDILRLQELVLHVHNCPKLPKNTKQALYDTVHPWPWHNADKWISIDEAEPSWFQLFQRGDAVYAASPAVVKSTEAATATFQDVSASSDMPFPCSHAKCTEFHDNTHGYCQKHRWSPIWMKASCRVIKTCQWLELIFLLTIQAAAEIQSRLLLVLMIFSLLPATCIFLEHSTGMSVASACVTCLVVALGSCFYSAKRLDAMQQSVFRLAIATEAHYFQVLEARANTGQHLVQVSTMLANHSGASSKVLQTEKDLKTNYFQAKRHRSLFQTSVSDPLARIGLEVAAKIKPLTELDEKEGAVDVLHCEVVCESLQQVQLAWEGLKRLDVEIVSTQDFFAVTSSTKCLKIVVSLQGYLATVCLLEKSLSSLEAQRGISEVANSLGLLDKTAAATWEVWYRHYFGVQGCHYAFKVAALQFLTVLMQGIAKASLFRTIQDTYGPEVLQGNTAVQCFMVLLLCNIMFAAMILASPNSIVSRVVAALLDAVLDVGYLVTSIWMYVGFASEYLEDIFLHSAGCTHFESLEEDALRNVLRFCFDGFCWHSAWRCIIPTGYVALAAADVLEFNLTHRNITQVLPDAFLARGVHKSVRYVSLRGNHLTELPDRLFRDLLQVEHAEHEWDMETVDLSHNRLTVLPPRIFQAGSVRELPWIHELHLESNRLTTLPAGVFAGLTVKQLYLQSNNLTQLHPDSFRGLKLLDYGILDVSRNKLQTLPSRVFEGLEVEQVYLQDNDLTTLPGGVFADLTVKQLYLQSNNLTQLHPDSFRGLKLLDYGILDVSRNKLQTLPSRVFEGLEVEQVYLQDNDLTTLPGGVFADLTVKQLYLQSNNLTQLHPDSFRGLKLLDYGILDVSRNKLQTLPPYVFAGLYVKQLHLQSNNLTQLHETSFRGLKFPYSNINSILDISQNKLQTVSPYVFIGLEVAQLYLQNNKLQALPGVFTWGLASYDLKNLRVLNLAHNELSEVPQFDRFDNLRCLKLEGNRLQRLHQKTFRGWHYDDSSTYLDRGMPLEDLNLEQNQLTELHPDCFVYYSQLRENLLELKLGGNRLTALPDGLFNGRQGLSKLRTLQLQSNRLVRLPQKIFQNLPRLQSLNLSQNKLDELPPGLFDGLNLTIIDLSHNNLTVVDAKLFHLENLTTLDLRGNRLTDTTRQDLARLKVELHVD</sequence>
<evidence type="ECO:0000256" key="3">
    <source>
        <dbReference type="SAM" id="Phobius"/>
    </source>
</evidence>
<dbReference type="SUPFAM" id="SSF52047">
    <property type="entry name" value="RNI-like"/>
    <property type="match status" value="1"/>
</dbReference>
<keyword evidence="2" id="KW-0677">Repeat</keyword>
<reference evidence="5 6" key="2">
    <citation type="submission" date="2024-05" db="EMBL/GenBank/DDBJ databases">
        <authorList>
            <person name="Chen Y."/>
            <person name="Shah S."/>
            <person name="Dougan E. K."/>
            <person name="Thang M."/>
            <person name="Chan C."/>
        </authorList>
    </citation>
    <scope>NUCLEOTIDE SEQUENCE [LARGE SCALE GENOMIC DNA]</scope>
</reference>
<accession>A0A9P1BU68</accession>
<dbReference type="PANTHER" id="PTHR24369">
    <property type="entry name" value="ANTIGEN BSP, PUTATIVE-RELATED"/>
    <property type="match status" value="1"/>
</dbReference>
<evidence type="ECO:0000256" key="2">
    <source>
        <dbReference type="ARBA" id="ARBA00022737"/>
    </source>
</evidence>
<dbReference type="PROSITE" id="PS51450">
    <property type="entry name" value="LRR"/>
    <property type="match status" value="2"/>
</dbReference>
<feature type="transmembrane region" description="Helical" evidence="3">
    <location>
        <begin position="521"/>
        <end position="539"/>
    </location>
</feature>
<dbReference type="EMBL" id="CAMXCT020000477">
    <property type="protein sequence ID" value="CAL1132707.1"/>
    <property type="molecule type" value="Genomic_DNA"/>
</dbReference>
<dbReference type="InterPro" id="IPR003591">
    <property type="entry name" value="Leu-rich_rpt_typical-subtyp"/>
</dbReference>
<dbReference type="InterPro" id="IPR001611">
    <property type="entry name" value="Leu-rich_rpt"/>
</dbReference>
<feature type="transmembrane region" description="Helical" evidence="3">
    <location>
        <begin position="290"/>
        <end position="309"/>
    </location>
</feature>
<dbReference type="OrthoDB" id="676979at2759"/>
<dbReference type="InterPro" id="IPR050541">
    <property type="entry name" value="LRR_TM_domain-containing"/>
</dbReference>
<dbReference type="PANTHER" id="PTHR24369:SF213">
    <property type="entry name" value="INSULIN LIKE GROWTH FACTOR BINDING PROTEIN ACID LABILE SUBUNIT"/>
    <property type="match status" value="1"/>
</dbReference>